<feature type="region of interest" description="Disordered" evidence="2">
    <location>
        <begin position="1"/>
        <end position="23"/>
    </location>
</feature>
<dbReference type="Pfam" id="PF00589">
    <property type="entry name" value="Phage_integrase"/>
    <property type="match status" value="1"/>
</dbReference>
<dbReference type="InterPro" id="IPR011010">
    <property type="entry name" value="DNA_brk_join_enz"/>
</dbReference>
<dbReference type="GO" id="GO:0015074">
    <property type="term" value="P:DNA integration"/>
    <property type="evidence" value="ECO:0007669"/>
    <property type="project" value="InterPro"/>
</dbReference>
<proteinExistence type="predicted"/>
<evidence type="ECO:0000313" key="4">
    <source>
        <dbReference type="EMBL" id="TKK80766.1"/>
    </source>
</evidence>
<evidence type="ECO:0000259" key="3">
    <source>
        <dbReference type="PROSITE" id="PS51898"/>
    </source>
</evidence>
<feature type="compositionally biased region" description="Polar residues" evidence="2">
    <location>
        <begin position="1"/>
        <end position="11"/>
    </location>
</feature>
<evidence type="ECO:0000256" key="2">
    <source>
        <dbReference type="SAM" id="MobiDB-lite"/>
    </source>
</evidence>
<dbReference type="Gene3D" id="1.10.443.10">
    <property type="entry name" value="Intergrase catalytic core"/>
    <property type="match status" value="1"/>
</dbReference>
<feature type="domain" description="Tyr recombinase" evidence="3">
    <location>
        <begin position="41"/>
        <end position="160"/>
    </location>
</feature>
<evidence type="ECO:0000313" key="5">
    <source>
        <dbReference type="Proteomes" id="UP000308705"/>
    </source>
</evidence>
<dbReference type="AlphaFoldDB" id="A0A4U3M0J4"/>
<name>A0A4U3M0J4_9ACTN</name>
<dbReference type="GO" id="GO:0006310">
    <property type="term" value="P:DNA recombination"/>
    <property type="evidence" value="ECO:0007669"/>
    <property type="project" value="UniProtKB-KW"/>
</dbReference>
<accession>A0A4U3M0J4</accession>
<sequence>MRNASAWSVSPRSHGVPAPQDDELIHRNPCRIKGAGTPDTPERKTISLAKVAQLLGASPERYRALVLLGTFTTLRWGELAGLRRDCLDLEAGVVRVVGALVELDGGVLIDDTPKSRAGRRVVTIPPEIIPALREHVDRFAESDKDGWVFVGPRRPLRRSA</sequence>
<gene>
    <name evidence="4" type="ORF">FDA94_35445</name>
</gene>
<organism evidence="4 5">
    <name type="scientific">Herbidospora galbida</name>
    <dbReference type="NCBI Taxonomy" id="2575442"/>
    <lineage>
        <taxon>Bacteria</taxon>
        <taxon>Bacillati</taxon>
        <taxon>Actinomycetota</taxon>
        <taxon>Actinomycetes</taxon>
        <taxon>Streptosporangiales</taxon>
        <taxon>Streptosporangiaceae</taxon>
        <taxon>Herbidospora</taxon>
    </lineage>
</organism>
<dbReference type="RefSeq" id="WP_137251407.1">
    <property type="nucleotide sequence ID" value="NZ_SZQA01000055.1"/>
</dbReference>
<comment type="caution">
    <text evidence="4">The sequence shown here is derived from an EMBL/GenBank/DDBJ whole genome shotgun (WGS) entry which is preliminary data.</text>
</comment>
<dbReference type="PROSITE" id="PS51898">
    <property type="entry name" value="TYR_RECOMBINASE"/>
    <property type="match status" value="1"/>
</dbReference>
<reference evidence="4 5" key="1">
    <citation type="submission" date="2019-04" db="EMBL/GenBank/DDBJ databases">
        <title>Herbidospora sp. NEAU-GS14.nov., a novel actinomycete isolated from soil.</title>
        <authorList>
            <person name="Han L."/>
        </authorList>
    </citation>
    <scope>NUCLEOTIDE SEQUENCE [LARGE SCALE GENOMIC DNA]</scope>
    <source>
        <strain evidence="4 5">NEAU-GS14</strain>
    </source>
</reference>
<dbReference type="Proteomes" id="UP000308705">
    <property type="component" value="Unassembled WGS sequence"/>
</dbReference>
<dbReference type="GO" id="GO:0003677">
    <property type="term" value="F:DNA binding"/>
    <property type="evidence" value="ECO:0007669"/>
    <property type="project" value="InterPro"/>
</dbReference>
<dbReference type="EMBL" id="SZQA01000055">
    <property type="protein sequence ID" value="TKK80766.1"/>
    <property type="molecule type" value="Genomic_DNA"/>
</dbReference>
<dbReference type="InterPro" id="IPR002104">
    <property type="entry name" value="Integrase_catalytic"/>
</dbReference>
<dbReference type="InterPro" id="IPR013762">
    <property type="entry name" value="Integrase-like_cat_sf"/>
</dbReference>
<dbReference type="OrthoDB" id="1822491at2"/>
<evidence type="ECO:0000256" key="1">
    <source>
        <dbReference type="ARBA" id="ARBA00023172"/>
    </source>
</evidence>
<keyword evidence="1" id="KW-0233">DNA recombination</keyword>
<keyword evidence="5" id="KW-1185">Reference proteome</keyword>
<protein>
    <recommendedName>
        <fullName evidence="3">Tyr recombinase domain-containing protein</fullName>
    </recommendedName>
</protein>
<dbReference type="SUPFAM" id="SSF56349">
    <property type="entry name" value="DNA breaking-rejoining enzymes"/>
    <property type="match status" value="1"/>
</dbReference>